<keyword evidence="9" id="KW-0732">Signal</keyword>
<feature type="chain" id="PRO_5015126398" evidence="9">
    <location>
        <begin position="20"/>
        <end position="340"/>
    </location>
</feature>
<evidence type="ECO:0000256" key="9">
    <source>
        <dbReference type="SAM" id="SignalP"/>
    </source>
</evidence>
<dbReference type="InterPro" id="IPR050727">
    <property type="entry name" value="GH43_arabinanases"/>
</dbReference>
<feature type="binding site" evidence="7">
    <location>
        <position position="114"/>
    </location>
    <ligand>
        <name>substrate</name>
    </ligand>
</feature>
<dbReference type="Pfam" id="PF04616">
    <property type="entry name" value="Glyco_hydro_43"/>
    <property type="match status" value="1"/>
</dbReference>
<organism evidence="10 11">
    <name type="scientific">Chitinophaga ginsengisoli</name>
    <dbReference type="NCBI Taxonomy" id="363837"/>
    <lineage>
        <taxon>Bacteria</taxon>
        <taxon>Pseudomonadati</taxon>
        <taxon>Bacteroidota</taxon>
        <taxon>Chitinophagia</taxon>
        <taxon>Chitinophagales</taxon>
        <taxon>Chitinophagaceae</taxon>
        <taxon>Chitinophaga</taxon>
    </lineage>
</organism>
<dbReference type="CDD" id="cd18830">
    <property type="entry name" value="GH43_CjArb43A-like"/>
    <property type="match status" value="1"/>
</dbReference>
<feature type="binding site" evidence="7">
    <location>
        <begin position="154"/>
        <end position="157"/>
    </location>
    <ligand>
        <name>substrate</name>
    </ligand>
</feature>
<dbReference type="Proteomes" id="UP000240978">
    <property type="component" value="Unassembled WGS sequence"/>
</dbReference>
<feature type="signal peptide" evidence="9">
    <location>
        <begin position="1"/>
        <end position="19"/>
    </location>
</feature>
<evidence type="ECO:0000313" key="11">
    <source>
        <dbReference type="Proteomes" id="UP000240978"/>
    </source>
</evidence>
<feature type="site" description="Important for catalytic activity, responsible for pKa modulation of the active site Glu and correct orientation of both the proton donor and substrate" evidence="8">
    <location>
        <position position="157"/>
    </location>
</feature>
<protein>
    <submittedName>
        <fullName evidence="10">Arabinan endo-1,5-alpha-L-arabinosidase</fullName>
    </submittedName>
</protein>
<feature type="site" description="Important for substrate recognition" evidence="8">
    <location>
        <position position="291"/>
    </location>
</feature>
<keyword evidence="11" id="KW-1185">Reference proteome</keyword>
<dbReference type="GO" id="GO:0046558">
    <property type="term" value="F:arabinan endo-1,5-alpha-L-arabinosidase activity"/>
    <property type="evidence" value="ECO:0007669"/>
    <property type="project" value="InterPro"/>
</dbReference>
<dbReference type="SUPFAM" id="SSF75005">
    <property type="entry name" value="Arabinanase/levansucrase/invertase"/>
    <property type="match status" value="1"/>
</dbReference>
<dbReference type="EMBL" id="PYGK01000009">
    <property type="protein sequence ID" value="PSL27554.1"/>
    <property type="molecule type" value="Genomic_DNA"/>
</dbReference>
<dbReference type="PANTHER" id="PTHR43301">
    <property type="entry name" value="ARABINAN ENDO-1,5-ALPHA-L-ARABINOSIDASE"/>
    <property type="match status" value="1"/>
</dbReference>
<evidence type="ECO:0000256" key="8">
    <source>
        <dbReference type="PIRSR" id="PIRSR026534-3"/>
    </source>
</evidence>
<reference evidence="10 11" key="1">
    <citation type="submission" date="2018-03" db="EMBL/GenBank/DDBJ databases">
        <title>Genomic Encyclopedia of Archaeal and Bacterial Type Strains, Phase II (KMG-II): from individual species to whole genera.</title>
        <authorList>
            <person name="Goeker M."/>
        </authorList>
    </citation>
    <scope>NUCLEOTIDE SEQUENCE [LARGE SCALE GENOMIC DNA]</scope>
    <source>
        <strain evidence="10 11">DSM 18107</strain>
    </source>
</reference>
<name>A0A2P8G0R0_9BACT</name>
<evidence type="ECO:0000256" key="4">
    <source>
        <dbReference type="ARBA" id="ARBA00023295"/>
    </source>
</evidence>
<evidence type="ECO:0000313" key="10">
    <source>
        <dbReference type="EMBL" id="PSL27554.1"/>
    </source>
</evidence>
<accession>A0A2P8G0R0</accession>
<feature type="binding site" evidence="7">
    <location>
        <position position="37"/>
    </location>
    <ligand>
        <name>substrate</name>
    </ligand>
</feature>
<evidence type="ECO:0000256" key="2">
    <source>
        <dbReference type="ARBA" id="ARBA00009865"/>
    </source>
</evidence>
<proteinExistence type="inferred from homology"/>
<comment type="pathway">
    <text evidence="1 5">Glycan metabolism; L-arabinan degradation.</text>
</comment>
<dbReference type="PANTHER" id="PTHR43301:SF3">
    <property type="entry name" value="ARABINAN ENDO-1,5-ALPHA-L-ARABINOSIDASE A-RELATED"/>
    <property type="match status" value="1"/>
</dbReference>
<feature type="active site" description="Proton donor" evidence="6">
    <location>
        <position position="220"/>
    </location>
</feature>
<dbReference type="UniPathway" id="UPA00667"/>
<feature type="binding site" evidence="7">
    <location>
        <begin position="174"/>
        <end position="176"/>
    </location>
    <ligand>
        <name>substrate</name>
    </ligand>
</feature>
<dbReference type="InterPro" id="IPR023296">
    <property type="entry name" value="Glyco_hydro_beta-prop_sf"/>
</dbReference>
<dbReference type="AlphaFoldDB" id="A0A2P8G0R0"/>
<feature type="active site" description="Proton acceptor" evidence="6">
    <location>
        <position position="37"/>
    </location>
</feature>
<sequence>MKRIFFLLLILVAPFRMWAQSVPTGTEFTTRNTPVHDPVIIKEKDTYYLFCTGDGISVFSSRDRLHWRKEDPVFASPPEWAVKAVPGFKGHIWAPDISYYDGRYYLYYAVSAFGKNTSCIGLAVNKTLDPASPDYKWEDKGKVIQSVPGRDMWNAIDPNLIFDENGTPWLSFGSFWEGIKLVKMTRDLQTVSEPQEWYTIARRPRDFTTPDTSAGNGAIEAPFIFRKGKYYYLFVSRDYCCRAEKSTYKVVVGRSEKVQGPYLDRQGVPLEADGGTLVIQGDGVNWYGAGHNAVFTDADKDYLLLHGYDAHDRGRSKLLLKEITWDSDGWPQPIQLSADL</sequence>
<keyword evidence="3 5" id="KW-0378">Hydrolase</keyword>
<keyword evidence="4 5" id="KW-0326">Glycosidase</keyword>
<dbReference type="Gene3D" id="2.115.10.20">
    <property type="entry name" value="Glycosyl hydrolase domain, family 43"/>
    <property type="match status" value="1"/>
</dbReference>
<comment type="caution">
    <text evidence="10">The sequence shown here is derived from an EMBL/GenBank/DDBJ whole genome shotgun (WGS) entry which is preliminary data.</text>
</comment>
<dbReference type="RefSeq" id="WP_245901705.1">
    <property type="nucleotide sequence ID" value="NZ_PYGK01000009.1"/>
</dbReference>
<gene>
    <name evidence="10" type="ORF">CLV42_10988</name>
</gene>
<evidence type="ECO:0000256" key="5">
    <source>
        <dbReference type="PIRNR" id="PIRNR026534"/>
    </source>
</evidence>
<dbReference type="InterPro" id="IPR016840">
    <property type="entry name" value="Glyco_hydro_43_endo_a_Ara-ase"/>
</dbReference>
<dbReference type="InterPro" id="IPR006710">
    <property type="entry name" value="Glyco_hydro_43"/>
</dbReference>
<dbReference type="PIRSF" id="PIRSF026534">
    <property type="entry name" value="Endo_alpha-L-arabinosidase"/>
    <property type="match status" value="1"/>
</dbReference>
<comment type="similarity">
    <text evidence="2 5">Belongs to the glycosyl hydrolase 43 family.</text>
</comment>
<evidence type="ECO:0000256" key="1">
    <source>
        <dbReference type="ARBA" id="ARBA00004834"/>
    </source>
</evidence>
<dbReference type="GO" id="GO:0031222">
    <property type="term" value="P:arabinan catabolic process"/>
    <property type="evidence" value="ECO:0007669"/>
    <property type="project" value="UniProtKB-UniPathway"/>
</dbReference>
<evidence type="ECO:0000256" key="6">
    <source>
        <dbReference type="PIRSR" id="PIRSR026534-1"/>
    </source>
</evidence>
<evidence type="ECO:0000256" key="7">
    <source>
        <dbReference type="PIRSR" id="PIRSR026534-2"/>
    </source>
</evidence>
<evidence type="ECO:0000256" key="3">
    <source>
        <dbReference type="ARBA" id="ARBA00022801"/>
    </source>
</evidence>